<dbReference type="InterPro" id="IPR011047">
    <property type="entry name" value="Quinoprotein_ADH-like_sf"/>
</dbReference>
<sequence>MQGPAATGPVVLRLRQIAVAAAVVLLLATDTHPEPHDAIPQVPVLTAVWSRAADAPDPSLDGGGFLVSDAVVVVPDRDRARGLVLLDPASGRERARIPPDPAARSVHAYLGVAERTLVVARGVGYAPGADVVTAYSVDTGQQLWRRQWPADREPDVLGTHLAVTRRGVLVLRGTPTRLESLDLSSGLTRWRATAREGCQLATSESLDALLVTTLCRGAARIRSIDPVSGLLWSDDLAPPGKEERPPTPIAVADGTVAVTEADSFRLYSAQGRMIARIPESLWAMGFTADTLLYESATDQGGHTRLHALDRSTGRPRWTAGGVDVWSVEGSHLAAADGVLYSTWIGWPLPAFVLTVDARTGTRRLLPLPTTATDSRVIGAAAGLVYVQTALEGDENARLTAYRVRQRPASDQAAGVVPPAAAWPNACTALTEQDLTFLAPGYVPIPRRRTLSDAGLTAPSQCDFLPPAERGISLTLSLDWVAPTAAAAHDLLRAKECAQHQVSIEPVTWLDPHSLELFESTPEGSLRVVYVQQGRYLVRLTATSHSAVLRRIAPLVRQRLTAWPGVTLPSATGHHDDPGDQPSADWAAGSLGCASAPVAAMTRPQ</sequence>
<accession>A0A345T4Y1</accession>
<dbReference type="EMBL" id="CP031264">
    <property type="protein sequence ID" value="AXI81036.1"/>
    <property type="molecule type" value="Genomic_DNA"/>
</dbReference>
<reference evidence="4" key="1">
    <citation type="submission" date="2018-07" db="EMBL/GenBank/DDBJ databases">
        <title>Streptacidiphilus bronchialis DSM 106435 chromosome.</title>
        <authorList>
            <person name="Batra D."/>
            <person name="Gulvik C.A."/>
        </authorList>
    </citation>
    <scope>NUCLEOTIDE SEQUENCE [LARGE SCALE GENOMIC DNA]</scope>
    <source>
        <strain evidence="4">DSM 106435</strain>
    </source>
</reference>
<dbReference type="Gene3D" id="2.130.10.10">
    <property type="entry name" value="YVTN repeat-like/Quinoprotein amine dehydrogenase"/>
    <property type="match status" value="1"/>
</dbReference>
<dbReference type="KEGG" id="stri:C7M71_030310"/>
<dbReference type="InterPro" id="IPR002372">
    <property type="entry name" value="PQQ_rpt_dom"/>
</dbReference>
<evidence type="ECO:0000256" key="1">
    <source>
        <dbReference type="SAM" id="MobiDB-lite"/>
    </source>
</evidence>
<dbReference type="Proteomes" id="UP000249340">
    <property type="component" value="Chromosome"/>
</dbReference>
<gene>
    <name evidence="3" type="ORF">C7M71_030310</name>
</gene>
<feature type="region of interest" description="Disordered" evidence="1">
    <location>
        <begin position="567"/>
        <end position="587"/>
    </location>
</feature>
<name>A0A345T4Y1_9ACTN</name>
<dbReference type="PANTHER" id="PTHR34512:SF30">
    <property type="entry name" value="OUTER MEMBRANE PROTEIN ASSEMBLY FACTOR BAMB"/>
    <property type="match status" value="1"/>
</dbReference>
<keyword evidence="4" id="KW-1185">Reference proteome</keyword>
<feature type="domain" description="Pyrrolo-quinoline quinone repeat" evidence="2">
    <location>
        <begin position="48"/>
        <end position="195"/>
    </location>
</feature>
<dbReference type="Pfam" id="PF13360">
    <property type="entry name" value="PQQ_2"/>
    <property type="match status" value="1"/>
</dbReference>
<evidence type="ECO:0000259" key="2">
    <source>
        <dbReference type="Pfam" id="PF13360"/>
    </source>
</evidence>
<proteinExistence type="predicted"/>
<dbReference type="OrthoDB" id="3944519at2"/>
<organism evidence="3 4">
    <name type="scientific">Peterkaempfera bronchialis</name>
    <dbReference type="NCBI Taxonomy" id="2126346"/>
    <lineage>
        <taxon>Bacteria</taxon>
        <taxon>Bacillati</taxon>
        <taxon>Actinomycetota</taxon>
        <taxon>Actinomycetes</taxon>
        <taxon>Kitasatosporales</taxon>
        <taxon>Streptomycetaceae</taxon>
        <taxon>Peterkaempfera</taxon>
    </lineage>
</organism>
<evidence type="ECO:0000313" key="4">
    <source>
        <dbReference type="Proteomes" id="UP000249340"/>
    </source>
</evidence>
<dbReference type="SUPFAM" id="SSF50998">
    <property type="entry name" value="Quinoprotein alcohol dehydrogenase-like"/>
    <property type="match status" value="1"/>
</dbReference>
<evidence type="ECO:0000313" key="3">
    <source>
        <dbReference type="EMBL" id="AXI81036.1"/>
    </source>
</evidence>
<dbReference type="PANTHER" id="PTHR34512">
    <property type="entry name" value="CELL SURFACE PROTEIN"/>
    <property type="match status" value="1"/>
</dbReference>
<dbReference type="InterPro" id="IPR015943">
    <property type="entry name" value="WD40/YVTN_repeat-like_dom_sf"/>
</dbReference>
<dbReference type="AlphaFoldDB" id="A0A345T4Y1"/>
<protein>
    <recommendedName>
        <fullName evidence="2">Pyrrolo-quinoline quinone repeat domain-containing protein</fullName>
    </recommendedName>
</protein>